<reference evidence="3 4" key="1">
    <citation type="journal article" date="2016" name="Mol. Biol. Evol.">
        <title>Comparative Genomics of Early-Diverging Mushroom-Forming Fungi Provides Insights into the Origins of Lignocellulose Decay Capabilities.</title>
        <authorList>
            <person name="Nagy L.G."/>
            <person name="Riley R."/>
            <person name="Tritt A."/>
            <person name="Adam C."/>
            <person name="Daum C."/>
            <person name="Floudas D."/>
            <person name="Sun H."/>
            <person name="Yadav J.S."/>
            <person name="Pangilinan J."/>
            <person name="Larsson K.H."/>
            <person name="Matsuura K."/>
            <person name="Barry K."/>
            <person name="Labutti K."/>
            <person name="Kuo R."/>
            <person name="Ohm R.A."/>
            <person name="Bhattacharya S.S."/>
            <person name="Shirouzu T."/>
            <person name="Yoshinaga Y."/>
            <person name="Martin F.M."/>
            <person name="Grigoriev I.V."/>
            <person name="Hibbett D.S."/>
        </authorList>
    </citation>
    <scope>NUCLEOTIDE SEQUENCE [LARGE SCALE GENOMIC DNA]</scope>
    <source>
        <strain evidence="3 4">L-15889</strain>
    </source>
</reference>
<dbReference type="Proteomes" id="UP000076727">
    <property type="component" value="Unassembled WGS sequence"/>
</dbReference>
<keyword evidence="1" id="KW-0812">Transmembrane</keyword>
<feature type="transmembrane region" description="Helical" evidence="1">
    <location>
        <begin position="125"/>
        <end position="147"/>
    </location>
</feature>
<dbReference type="STRING" id="1314783.A0A165NBN3"/>
<dbReference type="InterPro" id="IPR045339">
    <property type="entry name" value="DUF6534"/>
</dbReference>
<evidence type="ECO:0000256" key="1">
    <source>
        <dbReference type="SAM" id="Phobius"/>
    </source>
</evidence>
<keyword evidence="4" id="KW-1185">Reference proteome</keyword>
<evidence type="ECO:0000259" key="2">
    <source>
        <dbReference type="Pfam" id="PF20152"/>
    </source>
</evidence>
<feature type="transmembrane region" description="Helical" evidence="1">
    <location>
        <begin position="167"/>
        <end position="189"/>
    </location>
</feature>
<keyword evidence="1" id="KW-0472">Membrane</keyword>
<sequence>MVGPTMHLEEGMLVTLFAGALILSCLYGLTIGQTMFYYTTYTSDRIWIKVFVAALFLLDTAKMAATTCLIYHYTIQGRSRYGTFPLPASDTGVNVLRWTMVLISQCFYVHSLDALLRSRKKTARLVVVALGLGAVLAGWSSYIGGVVEMYTESHGDSDGLMRILDSGVVQQAVNVAADIYITLAHIVILRGFKSSLIYKTSGLGSMLSSIIIYSATRGILLVVIQLLEMTTFIVDSTNDTYSSSAVMLPQSALYCNSVLAALNVRKHIRRSNLHGPHEFQLE</sequence>
<accession>A0A165NBN3</accession>
<name>A0A165NBN3_9APHY</name>
<dbReference type="OrthoDB" id="2749860at2759"/>
<dbReference type="Pfam" id="PF20152">
    <property type="entry name" value="DUF6534"/>
    <property type="match status" value="1"/>
</dbReference>
<feature type="transmembrane region" description="Helical" evidence="1">
    <location>
        <begin position="12"/>
        <end position="38"/>
    </location>
</feature>
<feature type="domain" description="DUF6534" evidence="2">
    <location>
        <begin position="175"/>
        <end position="267"/>
    </location>
</feature>
<feature type="transmembrane region" description="Helical" evidence="1">
    <location>
        <begin position="50"/>
        <end position="75"/>
    </location>
</feature>
<dbReference type="PANTHER" id="PTHR40465">
    <property type="entry name" value="CHROMOSOME 1, WHOLE GENOME SHOTGUN SEQUENCE"/>
    <property type="match status" value="1"/>
</dbReference>
<evidence type="ECO:0000313" key="3">
    <source>
        <dbReference type="EMBL" id="KZT66773.1"/>
    </source>
</evidence>
<protein>
    <recommendedName>
        <fullName evidence="2">DUF6534 domain-containing protein</fullName>
    </recommendedName>
</protein>
<dbReference type="EMBL" id="KV429084">
    <property type="protein sequence ID" value="KZT66773.1"/>
    <property type="molecule type" value="Genomic_DNA"/>
</dbReference>
<organism evidence="3 4">
    <name type="scientific">Daedalea quercina L-15889</name>
    <dbReference type="NCBI Taxonomy" id="1314783"/>
    <lineage>
        <taxon>Eukaryota</taxon>
        <taxon>Fungi</taxon>
        <taxon>Dikarya</taxon>
        <taxon>Basidiomycota</taxon>
        <taxon>Agaricomycotina</taxon>
        <taxon>Agaricomycetes</taxon>
        <taxon>Polyporales</taxon>
        <taxon>Fomitopsis</taxon>
    </lineage>
</organism>
<evidence type="ECO:0000313" key="4">
    <source>
        <dbReference type="Proteomes" id="UP000076727"/>
    </source>
</evidence>
<feature type="transmembrane region" description="Helical" evidence="1">
    <location>
        <begin position="210"/>
        <end position="234"/>
    </location>
</feature>
<keyword evidence="1" id="KW-1133">Transmembrane helix</keyword>
<dbReference type="PANTHER" id="PTHR40465:SF1">
    <property type="entry name" value="DUF6534 DOMAIN-CONTAINING PROTEIN"/>
    <property type="match status" value="1"/>
</dbReference>
<gene>
    <name evidence="3" type="ORF">DAEQUDRAFT_440178</name>
</gene>
<proteinExistence type="predicted"/>
<dbReference type="AlphaFoldDB" id="A0A165NBN3"/>